<dbReference type="InterPro" id="IPR036388">
    <property type="entry name" value="WH-like_DNA-bd_sf"/>
</dbReference>
<dbReference type="InterPro" id="IPR013324">
    <property type="entry name" value="RNA_pol_sigma_r3/r4-like"/>
</dbReference>
<dbReference type="InterPro" id="IPR013249">
    <property type="entry name" value="RNA_pol_sigma70_r4_t2"/>
</dbReference>
<comment type="similarity">
    <text evidence="1">Belongs to the sigma-70 factor family. ECF subfamily.</text>
</comment>
<evidence type="ECO:0000256" key="3">
    <source>
        <dbReference type="ARBA" id="ARBA00023082"/>
    </source>
</evidence>
<dbReference type="InterPro" id="IPR014284">
    <property type="entry name" value="RNA_pol_sigma-70_dom"/>
</dbReference>
<dbReference type="Proteomes" id="UP000236286">
    <property type="component" value="Unassembled WGS sequence"/>
</dbReference>
<keyword evidence="2" id="KW-0805">Transcription regulation</keyword>
<dbReference type="GO" id="GO:0003677">
    <property type="term" value="F:DNA binding"/>
    <property type="evidence" value="ECO:0007669"/>
    <property type="project" value="InterPro"/>
</dbReference>
<evidence type="ECO:0000256" key="4">
    <source>
        <dbReference type="ARBA" id="ARBA00023163"/>
    </source>
</evidence>
<dbReference type="OrthoDB" id="9797134at2"/>
<evidence type="ECO:0000259" key="5">
    <source>
        <dbReference type="Pfam" id="PF08281"/>
    </source>
</evidence>
<dbReference type="PANTHER" id="PTHR43133">
    <property type="entry name" value="RNA POLYMERASE ECF-TYPE SIGMA FACTO"/>
    <property type="match status" value="1"/>
</dbReference>
<reference evidence="6 7" key="1">
    <citation type="submission" date="2017-10" db="EMBL/GenBank/DDBJ databases">
        <title>Genome announcement of Methylocella silvestris TVC from permafrost.</title>
        <authorList>
            <person name="Wang J."/>
            <person name="Geng K."/>
            <person name="Ul-Haque F."/>
            <person name="Crombie A.T."/>
            <person name="Street L.E."/>
            <person name="Wookey P.A."/>
            <person name="Murrell J.C."/>
            <person name="Pratscher J."/>
        </authorList>
    </citation>
    <scope>NUCLEOTIDE SEQUENCE [LARGE SCALE GENOMIC DNA]</scope>
    <source>
        <strain evidence="6 7">TVC</strain>
    </source>
</reference>
<comment type="caution">
    <text evidence="6">The sequence shown here is derived from an EMBL/GenBank/DDBJ whole genome shotgun (WGS) entry which is preliminary data.</text>
</comment>
<evidence type="ECO:0000313" key="7">
    <source>
        <dbReference type="Proteomes" id="UP000236286"/>
    </source>
</evidence>
<organism evidence="6 7">
    <name type="scientific">Methylocella silvestris</name>
    <dbReference type="NCBI Taxonomy" id="199596"/>
    <lineage>
        <taxon>Bacteria</taxon>
        <taxon>Pseudomonadati</taxon>
        <taxon>Pseudomonadota</taxon>
        <taxon>Alphaproteobacteria</taxon>
        <taxon>Hyphomicrobiales</taxon>
        <taxon>Beijerinckiaceae</taxon>
        <taxon>Methylocella</taxon>
    </lineage>
</organism>
<feature type="domain" description="RNA polymerase sigma factor 70 region 4 type 2" evidence="5">
    <location>
        <begin position="110"/>
        <end position="160"/>
    </location>
</feature>
<dbReference type="Gene3D" id="1.10.1740.10">
    <property type="match status" value="1"/>
</dbReference>
<evidence type="ECO:0000256" key="2">
    <source>
        <dbReference type="ARBA" id="ARBA00023015"/>
    </source>
</evidence>
<dbReference type="CDD" id="cd06171">
    <property type="entry name" value="Sigma70_r4"/>
    <property type="match status" value="1"/>
</dbReference>
<dbReference type="AlphaFoldDB" id="A0A2J7TL71"/>
<dbReference type="SUPFAM" id="SSF88659">
    <property type="entry name" value="Sigma3 and sigma4 domains of RNA polymerase sigma factors"/>
    <property type="match status" value="1"/>
</dbReference>
<dbReference type="InterPro" id="IPR039425">
    <property type="entry name" value="RNA_pol_sigma-70-like"/>
</dbReference>
<keyword evidence="4" id="KW-0804">Transcription</keyword>
<dbReference type="InterPro" id="IPR013325">
    <property type="entry name" value="RNA_pol_sigma_r2"/>
</dbReference>
<evidence type="ECO:0000313" key="6">
    <source>
        <dbReference type="EMBL" id="PNG27522.1"/>
    </source>
</evidence>
<dbReference type="Gene3D" id="1.10.10.10">
    <property type="entry name" value="Winged helix-like DNA-binding domain superfamily/Winged helix DNA-binding domain"/>
    <property type="match status" value="1"/>
</dbReference>
<dbReference type="EMBL" id="PDZR01000001">
    <property type="protein sequence ID" value="PNG27522.1"/>
    <property type="molecule type" value="Genomic_DNA"/>
</dbReference>
<dbReference type="NCBIfam" id="TIGR02937">
    <property type="entry name" value="sigma70-ECF"/>
    <property type="match status" value="1"/>
</dbReference>
<accession>A0A2J7TL71</accession>
<dbReference type="GO" id="GO:0006352">
    <property type="term" value="P:DNA-templated transcription initiation"/>
    <property type="evidence" value="ECO:0007669"/>
    <property type="project" value="InterPro"/>
</dbReference>
<dbReference type="SUPFAM" id="SSF88946">
    <property type="entry name" value="Sigma2 domain of RNA polymerase sigma factors"/>
    <property type="match status" value="1"/>
</dbReference>
<dbReference type="RefSeq" id="WP_102841829.1">
    <property type="nucleotide sequence ID" value="NZ_PDZR01000001.1"/>
</dbReference>
<dbReference type="PANTHER" id="PTHR43133:SF63">
    <property type="entry name" value="RNA POLYMERASE SIGMA FACTOR FECI-RELATED"/>
    <property type="match status" value="1"/>
</dbReference>
<evidence type="ECO:0000256" key="1">
    <source>
        <dbReference type="ARBA" id="ARBA00010641"/>
    </source>
</evidence>
<gene>
    <name evidence="6" type="ORF">CR492_00880</name>
</gene>
<name>A0A2J7TL71_METSI</name>
<protein>
    <submittedName>
        <fullName evidence="6">RNA polymerase subunit sigma-24</fullName>
    </submittedName>
</protein>
<dbReference type="Pfam" id="PF08281">
    <property type="entry name" value="Sigma70_r4_2"/>
    <property type="match status" value="1"/>
</dbReference>
<sequence length="171" mass="18932">MSTWPDAIGRLFARHRARLEAIVVQRIRDRDAAADIVQDVFANVLASGTKGSQDADTRVLFAAARNAAIDRGLMTARRTRLLASVAPEQIMPALPSADAALESRQAIATLDRALEELTPRARQIFLMHRVYGASNMEIARQFGISVSAVEKQLARALRHCQNRLEDYLAPR</sequence>
<dbReference type="GO" id="GO:0016987">
    <property type="term" value="F:sigma factor activity"/>
    <property type="evidence" value="ECO:0007669"/>
    <property type="project" value="UniProtKB-KW"/>
</dbReference>
<keyword evidence="3" id="KW-0731">Sigma factor</keyword>
<proteinExistence type="inferred from homology"/>